<dbReference type="EC" id="5.6.2.4" evidence="7"/>
<dbReference type="SMART" id="SM00487">
    <property type="entry name" value="DEXDc"/>
    <property type="match status" value="1"/>
</dbReference>
<feature type="region of interest" description="Disordered" evidence="8">
    <location>
        <begin position="640"/>
        <end position="691"/>
    </location>
</feature>
<evidence type="ECO:0000313" key="12">
    <source>
        <dbReference type="Proteomes" id="UP000703269"/>
    </source>
</evidence>
<dbReference type="Pfam" id="PF00270">
    <property type="entry name" value="DEAD"/>
    <property type="match status" value="1"/>
</dbReference>
<evidence type="ECO:0000313" key="11">
    <source>
        <dbReference type="EMBL" id="GJE92461.1"/>
    </source>
</evidence>
<dbReference type="OrthoDB" id="2788720at2759"/>
<keyword evidence="5" id="KW-0413">Isomerase</keyword>
<accession>A0A9P3GCX2</accession>
<feature type="domain" description="Helicase ATP-binding" evidence="9">
    <location>
        <begin position="51"/>
        <end position="230"/>
    </location>
</feature>
<comment type="similarity">
    <text evidence="1">Belongs to the helicase family. RecQ subfamily.</text>
</comment>
<reference evidence="11 12" key="1">
    <citation type="submission" date="2021-08" db="EMBL/GenBank/DDBJ databases">
        <title>Draft Genome Sequence of Phanerochaete sordida strain YK-624.</title>
        <authorList>
            <person name="Mori T."/>
            <person name="Dohra H."/>
            <person name="Suzuki T."/>
            <person name="Kawagishi H."/>
            <person name="Hirai H."/>
        </authorList>
    </citation>
    <scope>NUCLEOTIDE SEQUENCE [LARGE SCALE GENOMIC DNA]</scope>
    <source>
        <strain evidence="11 12">YK-624</strain>
    </source>
</reference>
<dbReference type="GO" id="GO:0005737">
    <property type="term" value="C:cytoplasm"/>
    <property type="evidence" value="ECO:0007669"/>
    <property type="project" value="TreeGrafter"/>
</dbReference>
<evidence type="ECO:0000259" key="9">
    <source>
        <dbReference type="PROSITE" id="PS51192"/>
    </source>
</evidence>
<dbReference type="InterPro" id="IPR014001">
    <property type="entry name" value="Helicase_ATP-bd"/>
</dbReference>
<dbReference type="PROSITE" id="PS51194">
    <property type="entry name" value="HELICASE_CTER"/>
    <property type="match status" value="1"/>
</dbReference>
<name>A0A9P3GCX2_9APHY</name>
<dbReference type="InterPro" id="IPR027417">
    <property type="entry name" value="P-loop_NTPase"/>
</dbReference>
<feature type="region of interest" description="Disordered" evidence="8">
    <location>
        <begin position="510"/>
        <end position="529"/>
    </location>
</feature>
<evidence type="ECO:0000256" key="3">
    <source>
        <dbReference type="ARBA" id="ARBA00022840"/>
    </source>
</evidence>
<dbReference type="Proteomes" id="UP000703269">
    <property type="component" value="Unassembled WGS sequence"/>
</dbReference>
<feature type="domain" description="Helicase C-terminal" evidence="10">
    <location>
        <begin position="258"/>
        <end position="433"/>
    </location>
</feature>
<evidence type="ECO:0000256" key="8">
    <source>
        <dbReference type="SAM" id="MobiDB-lite"/>
    </source>
</evidence>
<evidence type="ECO:0000256" key="2">
    <source>
        <dbReference type="ARBA" id="ARBA00022741"/>
    </source>
</evidence>
<keyword evidence="4" id="KW-0238">DNA-binding</keyword>
<dbReference type="PANTHER" id="PTHR13710:SF105">
    <property type="entry name" value="ATP-DEPENDENT DNA HELICASE Q1"/>
    <property type="match status" value="1"/>
</dbReference>
<evidence type="ECO:0000259" key="10">
    <source>
        <dbReference type="PROSITE" id="PS51194"/>
    </source>
</evidence>
<dbReference type="GO" id="GO:0003677">
    <property type="term" value="F:DNA binding"/>
    <property type="evidence" value="ECO:0007669"/>
    <property type="project" value="UniProtKB-KW"/>
</dbReference>
<feature type="compositionally biased region" description="Polar residues" evidence="8">
    <location>
        <begin position="673"/>
        <end position="691"/>
    </location>
</feature>
<proteinExistence type="inferred from homology"/>
<dbReference type="PROSITE" id="PS51192">
    <property type="entry name" value="HELICASE_ATP_BIND_1"/>
    <property type="match status" value="1"/>
</dbReference>
<evidence type="ECO:0000256" key="5">
    <source>
        <dbReference type="ARBA" id="ARBA00023235"/>
    </source>
</evidence>
<comment type="catalytic activity">
    <reaction evidence="6">
        <text>Couples ATP hydrolysis with the unwinding of duplex DNA by translocating in the 3'-5' direction.</text>
        <dbReference type="EC" id="5.6.2.4"/>
    </reaction>
</comment>
<dbReference type="SMART" id="SM00490">
    <property type="entry name" value="HELICc"/>
    <property type="match status" value="1"/>
</dbReference>
<dbReference type="GO" id="GO:0043138">
    <property type="term" value="F:3'-5' DNA helicase activity"/>
    <property type="evidence" value="ECO:0007669"/>
    <property type="project" value="UniProtKB-EC"/>
</dbReference>
<dbReference type="InterPro" id="IPR001650">
    <property type="entry name" value="Helicase_C-like"/>
</dbReference>
<sequence length="691" mass="77528">MAPIPQQDSTESDWHTRFKYDWQTSAGHARLRELAEPRLSFSLGDFQVKNTCRLLMGQDVVLVSATGDGKTALAYVYAMARPDTITVVVSPTNALESDMVKNFEKLGISAVALNSESLTRADLAQPPRDLWREINDRKHQAIFISPELLGDSRFRAFLQNKDVRPWLALLVIDEAHLVDEWGKDFREAYRRIKDARPWFPEWTTALALTATLEPGAQTDRVVEAIGFRTGFHLERRDCARYNVDIVLRRIEHSYTTSEFRDLDWLIPADTFQAADIEKTLLYCETIDLGHRVARYLRTLLPPSLSGSGKYKVIRHMHSMNCPSCKEEGLASLYQTGDERETGIHVTTDVLGTGMNMADFDRVICLLTPSSAAAAIQRIGRTSRGRDRHGTAYIYLKKSDVEAVEVWLHQTKLDDMDPRLLRTPALPSVLQSDAAKTMTAKSGYASRSSKNSSQLCPSLRLIIAAHVLGACISRQINIIYQNPNTTVNCGRCSSCVPRSVPLPRPLPAPLSPCNPTSPMQASAPHPNSSSIAAAADDPKVFAWQKLTAKDIAEFSTKLECAAYRVRRRSPRTPDFICVGYKSFLSQPFIQLILADFHLVATKEVLHERMKDWPYWETAGNALWDEVDALRTEARTMLEARHAEKLEKDREKRAEDKPAFDAAEETESFDGTGFPSRTPSQSDKNIASTEEGR</sequence>
<dbReference type="Pfam" id="PF00271">
    <property type="entry name" value="Helicase_C"/>
    <property type="match status" value="1"/>
</dbReference>
<feature type="compositionally biased region" description="Basic and acidic residues" evidence="8">
    <location>
        <begin position="640"/>
        <end position="657"/>
    </location>
</feature>
<dbReference type="SUPFAM" id="SSF52540">
    <property type="entry name" value="P-loop containing nucleoside triphosphate hydrolases"/>
    <property type="match status" value="1"/>
</dbReference>
<evidence type="ECO:0000256" key="1">
    <source>
        <dbReference type="ARBA" id="ARBA00005446"/>
    </source>
</evidence>
<dbReference type="GO" id="GO:0005694">
    <property type="term" value="C:chromosome"/>
    <property type="evidence" value="ECO:0007669"/>
    <property type="project" value="TreeGrafter"/>
</dbReference>
<dbReference type="EMBL" id="BPQB01000026">
    <property type="protein sequence ID" value="GJE92461.1"/>
    <property type="molecule type" value="Genomic_DNA"/>
</dbReference>
<feature type="compositionally biased region" description="Polar residues" evidence="8">
    <location>
        <begin position="513"/>
        <end position="529"/>
    </location>
</feature>
<evidence type="ECO:0000256" key="4">
    <source>
        <dbReference type="ARBA" id="ARBA00023125"/>
    </source>
</evidence>
<dbReference type="GO" id="GO:0005524">
    <property type="term" value="F:ATP binding"/>
    <property type="evidence" value="ECO:0007669"/>
    <property type="project" value="UniProtKB-KW"/>
</dbReference>
<dbReference type="PANTHER" id="PTHR13710">
    <property type="entry name" value="DNA HELICASE RECQ FAMILY MEMBER"/>
    <property type="match status" value="1"/>
</dbReference>
<protein>
    <recommendedName>
        <fullName evidence="7">DNA 3'-5' helicase</fullName>
        <ecNumber evidence="7">5.6.2.4</ecNumber>
    </recommendedName>
</protein>
<dbReference type="GO" id="GO:0000724">
    <property type="term" value="P:double-strand break repair via homologous recombination"/>
    <property type="evidence" value="ECO:0007669"/>
    <property type="project" value="TreeGrafter"/>
</dbReference>
<dbReference type="AlphaFoldDB" id="A0A9P3GCX2"/>
<evidence type="ECO:0000256" key="6">
    <source>
        <dbReference type="ARBA" id="ARBA00034617"/>
    </source>
</evidence>
<comment type="caution">
    <text evidence="11">The sequence shown here is derived from an EMBL/GenBank/DDBJ whole genome shotgun (WGS) entry which is preliminary data.</text>
</comment>
<dbReference type="Gene3D" id="3.40.50.300">
    <property type="entry name" value="P-loop containing nucleotide triphosphate hydrolases"/>
    <property type="match status" value="2"/>
</dbReference>
<evidence type="ECO:0000256" key="7">
    <source>
        <dbReference type="ARBA" id="ARBA00034808"/>
    </source>
</evidence>
<dbReference type="GO" id="GO:0009378">
    <property type="term" value="F:four-way junction helicase activity"/>
    <property type="evidence" value="ECO:0007669"/>
    <property type="project" value="TreeGrafter"/>
</dbReference>
<organism evidence="11 12">
    <name type="scientific">Phanerochaete sordida</name>
    <dbReference type="NCBI Taxonomy" id="48140"/>
    <lineage>
        <taxon>Eukaryota</taxon>
        <taxon>Fungi</taxon>
        <taxon>Dikarya</taxon>
        <taxon>Basidiomycota</taxon>
        <taxon>Agaricomycotina</taxon>
        <taxon>Agaricomycetes</taxon>
        <taxon>Polyporales</taxon>
        <taxon>Phanerochaetaceae</taxon>
        <taxon>Phanerochaete</taxon>
    </lineage>
</organism>
<keyword evidence="2" id="KW-0547">Nucleotide-binding</keyword>
<keyword evidence="3" id="KW-0067">ATP-binding</keyword>
<dbReference type="CDD" id="cd18785">
    <property type="entry name" value="SF2_C"/>
    <property type="match status" value="1"/>
</dbReference>
<dbReference type="InterPro" id="IPR011545">
    <property type="entry name" value="DEAD/DEAH_box_helicase_dom"/>
</dbReference>
<keyword evidence="12" id="KW-1185">Reference proteome</keyword>
<gene>
    <name evidence="11" type="ORF">PsYK624_086150</name>
</gene>